<proteinExistence type="predicted"/>
<accession>A0A382HV65</accession>
<sequence>MRRSSKPIQAAGKPIEEPNFLMTVRANLNKALSTDLAPLHC</sequence>
<dbReference type="EMBL" id="UINC01063167">
    <property type="protein sequence ID" value="SVB90513.1"/>
    <property type="molecule type" value="Genomic_DNA"/>
</dbReference>
<reference evidence="1" key="1">
    <citation type="submission" date="2018-05" db="EMBL/GenBank/DDBJ databases">
        <authorList>
            <person name="Lanie J.A."/>
            <person name="Ng W.-L."/>
            <person name="Kazmierczak K.M."/>
            <person name="Andrzejewski T.M."/>
            <person name="Davidsen T.M."/>
            <person name="Wayne K.J."/>
            <person name="Tettelin H."/>
            <person name="Glass J.I."/>
            <person name="Rusch D."/>
            <person name="Podicherti R."/>
            <person name="Tsui H.-C.T."/>
            <person name="Winkler M.E."/>
        </authorList>
    </citation>
    <scope>NUCLEOTIDE SEQUENCE</scope>
</reference>
<gene>
    <name evidence="1" type="ORF">METZ01_LOCUS243367</name>
</gene>
<dbReference type="AlphaFoldDB" id="A0A382HV65"/>
<organism evidence="1">
    <name type="scientific">marine metagenome</name>
    <dbReference type="NCBI Taxonomy" id="408172"/>
    <lineage>
        <taxon>unclassified sequences</taxon>
        <taxon>metagenomes</taxon>
        <taxon>ecological metagenomes</taxon>
    </lineage>
</organism>
<evidence type="ECO:0000313" key="1">
    <source>
        <dbReference type="EMBL" id="SVB90513.1"/>
    </source>
</evidence>
<name>A0A382HV65_9ZZZZ</name>
<protein>
    <submittedName>
        <fullName evidence="1">Uncharacterized protein</fullName>
    </submittedName>
</protein>